<evidence type="ECO:0000313" key="10">
    <source>
        <dbReference type="EMBL" id="KAB7494102.1"/>
    </source>
</evidence>
<evidence type="ECO:0000313" key="11">
    <source>
        <dbReference type="Proteomes" id="UP000326759"/>
    </source>
</evidence>
<keyword evidence="11" id="KW-1185">Reference proteome</keyword>
<dbReference type="InterPro" id="IPR011009">
    <property type="entry name" value="Kinase-like_dom_sf"/>
</dbReference>
<protein>
    <submittedName>
        <fullName evidence="10">Myosin light chain kinase, smooth muscle</fullName>
    </submittedName>
</protein>
<dbReference type="SUPFAM" id="SSF49265">
    <property type="entry name" value="Fibronectin type III"/>
    <property type="match status" value="1"/>
</dbReference>
<evidence type="ECO:0000256" key="4">
    <source>
        <dbReference type="ARBA" id="ARBA00022777"/>
    </source>
</evidence>
<dbReference type="SUPFAM" id="SSF56112">
    <property type="entry name" value="Protein kinase-like (PK-like)"/>
    <property type="match status" value="1"/>
</dbReference>
<dbReference type="GO" id="GO:0004674">
    <property type="term" value="F:protein serine/threonine kinase activity"/>
    <property type="evidence" value="ECO:0007669"/>
    <property type="project" value="UniProtKB-KW"/>
</dbReference>
<evidence type="ECO:0000256" key="6">
    <source>
        <dbReference type="PROSITE-ProRule" id="PRU10141"/>
    </source>
</evidence>
<comment type="caution">
    <text evidence="10">The sequence shown here is derived from an EMBL/GenBank/DDBJ whole genome shotgun (WGS) entry which is preliminary data.</text>
</comment>
<dbReference type="GO" id="GO:0043065">
    <property type="term" value="P:positive regulation of apoptotic process"/>
    <property type="evidence" value="ECO:0007669"/>
    <property type="project" value="TreeGrafter"/>
</dbReference>
<feature type="domain" description="Fibronectin type-III" evidence="9">
    <location>
        <begin position="1"/>
        <end position="76"/>
    </location>
</feature>
<dbReference type="Gene3D" id="1.10.510.10">
    <property type="entry name" value="Transferase(Phosphotransferase) domain 1"/>
    <property type="match status" value="1"/>
</dbReference>
<dbReference type="Proteomes" id="UP000326759">
    <property type="component" value="Unassembled WGS sequence"/>
</dbReference>
<dbReference type="Gene3D" id="2.60.40.10">
    <property type="entry name" value="Immunoglobulins"/>
    <property type="match status" value="1"/>
</dbReference>
<keyword evidence="3 6" id="KW-0547">Nucleotide-binding</keyword>
<proteinExistence type="inferred from homology"/>
<dbReference type="InterPro" id="IPR003961">
    <property type="entry name" value="FN3_dom"/>
</dbReference>
<organism evidence="10 11">
    <name type="scientific">Armadillidium nasatum</name>
    <dbReference type="NCBI Taxonomy" id="96803"/>
    <lineage>
        <taxon>Eukaryota</taxon>
        <taxon>Metazoa</taxon>
        <taxon>Ecdysozoa</taxon>
        <taxon>Arthropoda</taxon>
        <taxon>Crustacea</taxon>
        <taxon>Multicrustacea</taxon>
        <taxon>Malacostraca</taxon>
        <taxon>Eumalacostraca</taxon>
        <taxon>Peracarida</taxon>
        <taxon>Isopoda</taxon>
        <taxon>Oniscidea</taxon>
        <taxon>Crinocheta</taxon>
        <taxon>Armadillidiidae</taxon>
        <taxon>Armadillidium</taxon>
    </lineage>
</organism>
<accession>A0A5N5SJU7</accession>
<dbReference type="OrthoDB" id="6070751at2759"/>
<dbReference type="PROSITE" id="PS00108">
    <property type="entry name" value="PROTEIN_KINASE_ST"/>
    <property type="match status" value="1"/>
</dbReference>
<dbReference type="PROSITE" id="PS50011">
    <property type="entry name" value="PROTEIN_KINASE_DOM"/>
    <property type="match status" value="1"/>
</dbReference>
<name>A0A5N5SJU7_9CRUS</name>
<reference evidence="10 11" key="1">
    <citation type="journal article" date="2019" name="PLoS Biol.">
        <title>Sex chromosomes control vertical transmission of feminizing Wolbachia symbionts in an isopod.</title>
        <authorList>
            <person name="Becking T."/>
            <person name="Chebbi M.A."/>
            <person name="Giraud I."/>
            <person name="Moumen B."/>
            <person name="Laverre T."/>
            <person name="Caubet Y."/>
            <person name="Peccoud J."/>
            <person name="Gilbert C."/>
            <person name="Cordaux R."/>
        </authorList>
    </citation>
    <scope>NUCLEOTIDE SEQUENCE [LARGE SCALE GENOMIC DNA]</scope>
    <source>
        <strain evidence="10">ANa2</strain>
        <tissue evidence="10">Whole body excluding digestive tract and cuticle</tissue>
    </source>
</reference>
<dbReference type="PROSITE" id="PS50853">
    <property type="entry name" value="FN3"/>
    <property type="match status" value="1"/>
</dbReference>
<dbReference type="CDD" id="cd00063">
    <property type="entry name" value="FN3"/>
    <property type="match status" value="1"/>
</dbReference>
<dbReference type="InterPro" id="IPR017441">
    <property type="entry name" value="Protein_kinase_ATP_BS"/>
</dbReference>
<keyword evidence="4 10" id="KW-0418">Kinase</keyword>
<evidence type="ECO:0000256" key="3">
    <source>
        <dbReference type="ARBA" id="ARBA00022741"/>
    </source>
</evidence>
<evidence type="ECO:0000259" key="8">
    <source>
        <dbReference type="PROSITE" id="PS50011"/>
    </source>
</evidence>
<dbReference type="PANTHER" id="PTHR24342">
    <property type="entry name" value="SERINE/THREONINE-PROTEIN KINASE 17"/>
    <property type="match status" value="1"/>
</dbReference>
<dbReference type="GO" id="GO:0005634">
    <property type="term" value="C:nucleus"/>
    <property type="evidence" value="ECO:0007669"/>
    <property type="project" value="TreeGrafter"/>
</dbReference>
<dbReference type="InterPro" id="IPR008271">
    <property type="entry name" value="Ser/Thr_kinase_AS"/>
</dbReference>
<keyword evidence="1 7" id="KW-0723">Serine/threonine-protein kinase</keyword>
<comment type="similarity">
    <text evidence="7">Belongs to the protein kinase superfamily.</text>
</comment>
<evidence type="ECO:0000256" key="1">
    <source>
        <dbReference type="ARBA" id="ARBA00022527"/>
    </source>
</evidence>
<evidence type="ECO:0000256" key="7">
    <source>
        <dbReference type="RuleBase" id="RU000304"/>
    </source>
</evidence>
<keyword evidence="2" id="KW-0808">Transferase</keyword>
<dbReference type="SMART" id="SM00220">
    <property type="entry name" value="S_TKc"/>
    <property type="match status" value="1"/>
</dbReference>
<feature type="binding site" evidence="6">
    <location>
        <position position="148"/>
    </location>
    <ligand>
        <name>ATP</name>
        <dbReference type="ChEBI" id="CHEBI:30616"/>
    </ligand>
</feature>
<dbReference type="GO" id="GO:0035556">
    <property type="term" value="P:intracellular signal transduction"/>
    <property type="evidence" value="ECO:0007669"/>
    <property type="project" value="TreeGrafter"/>
</dbReference>
<evidence type="ECO:0000256" key="2">
    <source>
        <dbReference type="ARBA" id="ARBA00022679"/>
    </source>
</evidence>
<evidence type="ECO:0000256" key="5">
    <source>
        <dbReference type="ARBA" id="ARBA00022840"/>
    </source>
</evidence>
<dbReference type="PANTHER" id="PTHR24342:SF20">
    <property type="entry name" value="MYOSIN LIGHT CHAIN KINASE, SMOOTH MUSCLE"/>
    <property type="match status" value="1"/>
</dbReference>
<dbReference type="EMBL" id="SEYY01024460">
    <property type="protein sequence ID" value="KAB7494102.1"/>
    <property type="molecule type" value="Genomic_DNA"/>
</dbReference>
<feature type="domain" description="Protein kinase" evidence="8">
    <location>
        <begin position="112"/>
        <end position="445"/>
    </location>
</feature>
<keyword evidence="5 6" id="KW-0067">ATP-binding</keyword>
<dbReference type="PROSITE" id="PS00107">
    <property type="entry name" value="PROTEIN_KINASE_ATP"/>
    <property type="match status" value="1"/>
</dbReference>
<dbReference type="InterPro" id="IPR000719">
    <property type="entry name" value="Prot_kinase_dom"/>
</dbReference>
<dbReference type="InterPro" id="IPR036116">
    <property type="entry name" value="FN3_sf"/>
</dbReference>
<gene>
    <name evidence="10" type="primary">MYLK_0</name>
    <name evidence="10" type="ORF">Anas_08852</name>
</gene>
<dbReference type="Gene3D" id="3.30.200.20">
    <property type="entry name" value="Phosphorylase Kinase, domain 1"/>
    <property type="match status" value="2"/>
</dbReference>
<evidence type="ECO:0000259" key="9">
    <source>
        <dbReference type="PROSITE" id="PS50853"/>
    </source>
</evidence>
<dbReference type="Pfam" id="PF00069">
    <property type="entry name" value="Pkinase"/>
    <property type="match status" value="1"/>
</dbReference>
<dbReference type="GO" id="GO:0005524">
    <property type="term" value="F:ATP binding"/>
    <property type="evidence" value="ECO:0007669"/>
    <property type="project" value="UniProtKB-UniRule"/>
</dbReference>
<dbReference type="AlphaFoldDB" id="A0A5N5SJU7"/>
<sequence length="445" mass="51188">MLRPRFAHQRKSDKTVVGAGKVDVEFHNIEVTHCHSTSYKINGLERGAQYEFRVKAENIHGVSEPSKSSNLVTLEDMSDSLSELSEDEDLLSSPYKLGKVQLEPGDLFEKKFDQHEELGKGRYGVVYRVSEKQTGHRRAAKLIKCIKKEEKEKVNFTESESESDLRLFYANIRIPSSTNFSFLNKSRNRLIKHPSNQTSIKSNIQHQIKHPSNQTSNKSNIQQIKHPTNQTSNKSNIQQIKHPTYRTSNISNIQHIEHPTYRTSNISNIQHIEHPSNQTSHQNVKEEIEIMNSLRHNKLLQLLAAYERKKDYIFAFIFDLLKYPVLKIQLSIGGGELFERVVADDFALTERDCIHFIRQICEGVEYMHSNSIVHLDLKPENILCVRRSSNQIKLIDFGLAKKLDPDKQCRVLFGTPEFVAPEVINYDPISFASDMWSVGVICYVL</sequence>
<dbReference type="Pfam" id="PF00041">
    <property type="entry name" value="fn3"/>
    <property type="match status" value="1"/>
</dbReference>
<dbReference type="InterPro" id="IPR013783">
    <property type="entry name" value="Ig-like_fold"/>
</dbReference>